<dbReference type="KEGG" id="nfn:NFRAN_1300"/>
<proteinExistence type="predicted"/>
<dbReference type="Proteomes" id="UP000294299">
    <property type="component" value="Chromosome NFRAN"/>
</dbReference>
<dbReference type="AlphaFoldDB" id="A0A484I9X3"/>
<sequence>MRPETINLIIVHEPPVIEFLDEIEKQRWRFFVNEVSEKN</sequence>
<keyword evidence="2" id="KW-1185">Reference proteome</keyword>
<reference evidence="1 2" key="1">
    <citation type="submission" date="2019-02" db="EMBL/GenBank/DDBJ databases">
        <authorList>
            <person name="Lehtovirta-Morley E L."/>
        </authorList>
    </citation>
    <scope>NUCLEOTIDE SEQUENCE [LARGE SCALE GENOMIC DNA]</scope>
    <source>
        <strain evidence="1">NFRAN1</strain>
    </source>
</reference>
<evidence type="ECO:0000313" key="2">
    <source>
        <dbReference type="Proteomes" id="UP000294299"/>
    </source>
</evidence>
<protein>
    <submittedName>
        <fullName evidence="1">Uncharacterized protein</fullName>
    </submittedName>
</protein>
<organism evidence="1 2">
    <name type="scientific">Candidatus Nitrosocosmicus franklandianus</name>
    <dbReference type="NCBI Taxonomy" id="1798806"/>
    <lineage>
        <taxon>Archaea</taxon>
        <taxon>Nitrososphaerota</taxon>
        <taxon>Nitrososphaeria</taxon>
        <taxon>Nitrososphaerales</taxon>
        <taxon>Nitrososphaeraceae</taxon>
        <taxon>Candidatus Nitrosocosmicus</taxon>
    </lineage>
</organism>
<gene>
    <name evidence="1" type="ORF">NFRAN_1300</name>
</gene>
<name>A0A484I9X3_9ARCH</name>
<evidence type="ECO:0000313" key="1">
    <source>
        <dbReference type="EMBL" id="VFJ13622.1"/>
    </source>
</evidence>
<accession>A0A484I9X3</accession>
<dbReference type="EMBL" id="LR216287">
    <property type="protein sequence ID" value="VFJ13622.1"/>
    <property type="molecule type" value="Genomic_DNA"/>
</dbReference>